<reference evidence="1 2" key="1">
    <citation type="journal article" date="2015" name="Genome Announc.">
        <title>Expanding the biotechnology potential of lactobacilli through comparative genomics of 213 strains and associated genera.</title>
        <authorList>
            <person name="Sun Z."/>
            <person name="Harris H.M."/>
            <person name="McCann A."/>
            <person name="Guo C."/>
            <person name="Argimon S."/>
            <person name="Zhang W."/>
            <person name="Yang X."/>
            <person name="Jeffery I.B."/>
            <person name="Cooney J.C."/>
            <person name="Kagawa T.F."/>
            <person name="Liu W."/>
            <person name="Song Y."/>
            <person name="Salvetti E."/>
            <person name="Wrobel A."/>
            <person name="Rasinkangas P."/>
            <person name="Parkhill J."/>
            <person name="Rea M.C."/>
            <person name="O'Sullivan O."/>
            <person name="Ritari J."/>
            <person name="Douillard F.P."/>
            <person name="Paul Ross R."/>
            <person name="Yang R."/>
            <person name="Briner A.E."/>
            <person name="Felis G.E."/>
            <person name="de Vos W.M."/>
            <person name="Barrangou R."/>
            <person name="Klaenhammer T.R."/>
            <person name="Caufield P.W."/>
            <person name="Cui Y."/>
            <person name="Zhang H."/>
            <person name="O'Toole P.W."/>
        </authorList>
    </citation>
    <scope>NUCLEOTIDE SEQUENCE [LARGE SCALE GENOMIC DNA]</scope>
    <source>
        <strain evidence="1 2">DSM 20605</strain>
    </source>
</reference>
<gene>
    <name evidence="1" type="ORF">FD21_GL001788</name>
</gene>
<comment type="caution">
    <text evidence="1">The sequence shown here is derived from an EMBL/GenBank/DDBJ whole genome shotgun (WGS) entry which is preliminary data.</text>
</comment>
<protein>
    <submittedName>
        <fullName evidence="1">Uncharacterized protein</fullName>
    </submittedName>
</protein>
<organism evidence="1 2">
    <name type="scientific">Liquorilactobacillus vini DSM 20605</name>
    <dbReference type="NCBI Taxonomy" id="1133569"/>
    <lineage>
        <taxon>Bacteria</taxon>
        <taxon>Bacillati</taxon>
        <taxon>Bacillota</taxon>
        <taxon>Bacilli</taxon>
        <taxon>Lactobacillales</taxon>
        <taxon>Lactobacillaceae</taxon>
        <taxon>Liquorilactobacillus</taxon>
    </lineage>
</organism>
<evidence type="ECO:0000313" key="2">
    <source>
        <dbReference type="Proteomes" id="UP000051576"/>
    </source>
</evidence>
<dbReference type="AlphaFoldDB" id="A0A0R2C2Y0"/>
<dbReference type="EMBL" id="AYYX01000060">
    <property type="protein sequence ID" value="KRM85799.1"/>
    <property type="molecule type" value="Genomic_DNA"/>
</dbReference>
<proteinExistence type="predicted"/>
<name>A0A0R2C2Y0_9LACO</name>
<dbReference type="Proteomes" id="UP000051576">
    <property type="component" value="Unassembled WGS sequence"/>
</dbReference>
<dbReference type="PATRIC" id="fig|1133569.4.peg.1934"/>
<accession>A0A0R2C2Y0</accession>
<keyword evidence="2" id="KW-1185">Reference proteome</keyword>
<dbReference type="RefSeq" id="WP_056970710.1">
    <property type="nucleotide sequence ID" value="NZ_AYYX01000060.1"/>
</dbReference>
<evidence type="ECO:0000313" key="1">
    <source>
        <dbReference type="EMBL" id="KRM85799.1"/>
    </source>
</evidence>
<sequence>MKQSKIEFLDLTNLTIAHKFLKMELPKATFSAYYRDKVLILTYPTALQRDMIKIKLRNDPDFFNFKVGDQYYAVVDLKEFQPAILENDETGYKLLATCFKLKEYDATLLLSGEFNEMGSFPVINVRESASGEFVDEGFIRADFIGKTNALKVMAEKQMNVLIINFFAYRRKNRVFHAVCYFKVLEPESENRDIVEKYNDYYIGVLEYWDELKRQNSDY</sequence>